<evidence type="ECO:0000313" key="1">
    <source>
        <dbReference type="EMBL" id="SJM57657.1"/>
    </source>
</evidence>
<dbReference type="Gene3D" id="1.20.910.10">
    <property type="entry name" value="Heme oxygenase-like"/>
    <property type="match status" value="1"/>
</dbReference>
<dbReference type="GO" id="GO:0004392">
    <property type="term" value="F:heme oxygenase (decyclizing) activity"/>
    <property type="evidence" value="ECO:0007669"/>
    <property type="project" value="InterPro"/>
</dbReference>
<organism evidence="1 2">
    <name type="scientific">Brevundimonas diminuta 3F5N</name>
    <dbReference type="NCBI Taxonomy" id="1255603"/>
    <lineage>
        <taxon>Bacteria</taxon>
        <taxon>Pseudomonadati</taxon>
        <taxon>Pseudomonadota</taxon>
        <taxon>Alphaproteobacteria</taxon>
        <taxon>Caulobacterales</taxon>
        <taxon>Caulobacteraceae</taxon>
        <taxon>Brevundimonas</taxon>
    </lineage>
</organism>
<dbReference type="GO" id="GO:0006788">
    <property type="term" value="P:heme oxidation"/>
    <property type="evidence" value="ECO:0007669"/>
    <property type="project" value="InterPro"/>
</dbReference>
<reference evidence="1 2" key="1">
    <citation type="submission" date="2017-02" db="EMBL/GenBank/DDBJ databases">
        <authorList>
            <person name="Peterson S.W."/>
        </authorList>
    </citation>
    <scope>NUCLEOTIDE SEQUENCE [LARGE SCALE GENOMIC DNA]</scope>
    <source>
        <strain evidence="1 2">3F5N</strain>
    </source>
</reference>
<dbReference type="Pfam" id="PF01126">
    <property type="entry name" value="Heme_oxygenase"/>
    <property type="match status" value="1"/>
</dbReference>
<evidence type="ECO:0000313" key="2">
    <source>
        <dbReference type="Proteomes" id="UP000195766"/>
    </source>
</evidence>
<dbReference type="EMBL" id="FUIE01000034">
    <property type="protein sequence ID" value="SJM57657.1"/>
    <property type="molecule type" value="Genomic_DNA"/>
</dbReference>
<gene>
    <name evidence="1" type="ORF">FM111_06020</name>
</gene>
<dbReference type="SUPFAM" id="SSF48613">
    <property type="entry name" value="Heme oxygenase-like"/>
    <property type="match status" value="1"/>
</dbReference>
<sequence length="197" mass="21250">MTMIQIDPSRARRLKAHTASAHDRLDQSVMAAASFETLSAYGRFVAAQALFHHDIGALYEDAALQALLPGLVERRRLMLIRTDLADLGLEDPVASAVPVFSKDGAIDTPSALGWLYVAEGSNLGAALLRKQAAKLGLSDERGARHLAPTEEGPAGHWRRFTAALDAADLTLEEEGRVVDGAVAAFTRMQRHVDDRLG</sequence>
<proteinExistence type="predicted"/>
<dbReference type="InterPro" id="IPR016053">
    <property type="entry name" value="Haem_Oase-like"/>
</dbReference>
<dbReference type="Proteomes" id="UP000195766">
    <property type="component" value="Unassembled WGS sequence"/>
</dbReference>
<dbReference type="OrthoDB" id="9149607at2"/>
<dbReference type="AlphaFoldDB" id="A0A1R4FPC7"/>
<dbReference type="CDD" id="cd19166">
    <property type="entry name" value="HemeO-bac"/>
    <property type="match status" value="1"/>
</dbReference>
<accession>A0A1R4FPC7</accession>
<protein>
    <submittedName>
        <fullName evidence="1">Heme oxygenase HemO, associated with heme uptake</fullName>
    </submittedName>
</protein>
<name>A0A1R4FPC7_BREDI</name>
<dbReference type="InterPro" id="IPR016084">
    <property type="entry name" value="Haem_Oase-like_multi-hlx"/>
</dbReference>